<proteinExistence type="predicted"/>
<dbReference type="AlphaFoldDB" id="G7N477"/>
<organism evidence="2">
    <name type="scientific">Macaca mulatta</name>
    <name type="common">Rhesus macaque</name>
    <dbReference type="NCBI Taxonomy" id="9544"/>
    <lineage>
        <taxon>Eukaryota</taxon>
        <taxon>Metazoa</taxon>
        <taxon>Chordata</taxon>
        <taxon>Craniata</taxon>
        <taxon>Vertebrata</taxon>
        <taxon>Euteleostomi</taxon>
        <taxon>Mammalia</taxon>
        <taxon>Eutheria</taxon>
        <taxon>Euarchontoglires</taxon>
        <taxon>Primates</taxon>
        <taxon>Haplorrhini</taxon>
        <taxon>Catarrhini</taxon>
        <taxon>Cercopithecidae</taxon>
        <taxon>Cercopithecinae</taxon>
        <taxon>Macaca</taxon>
    </lineage>
</organism>
<evidence type="ECO:0000313" key="2">
    <source>
        <dbReference type="EMBL" id="EHH20331.1"/>
    </source>
</evidence>
<accession>G7N477</accession>
<reference evidence="2" key="1">
    <citation type="journal article" date="2011" name="Nat. Biotechnol.">
        <title>Genome sequencing and comparison of two nonhuman primate animal models, the cynomolgus and Chinese rhesus macaques.</title>
        <authorList>
            <person name="Yan G."/>
            <person name="Zhang G."/>
            <person name="Fang X."/>
            <person name="Zhang Y."/>
            <person name="Li C."/>
            <person name="Ling F."/>
            <person name="Cooper D.N."/>
            <person name="Li Q."/>
            <person name="Li Y."/>
            <person name="van Gool A.J."/>
            <person name="Du H."/>
            <person name="Chen J."/>
            <person name="Chen R."/>
            <person name="Zhang P."/>
            <person name="Huang Z."/>
            <person name="Thompson J.R."/>
            <person name="Meng Y."/>
            <person name="Bai Y."/>
            <person name="Wang J."/>
            <person name="Zhuo M."/>
            <person name="Wang T."/>
            <person name="Huang Y."/>
            <person name="Wei L."/>
            <person name="Li J."/>
            <person name="Wang Z."/>
            <person name="Hu H."/>
            <person name="Yang P."/>
            <person name="Le L."/>
            <person name="Stenson P.D."/>
            <person name="Li B."/>
            <person name="Liu X."/>
            <person name="Ball E.V."/>
            <person name="An N."/>
            <person name="Huang Q."/>
            <person name="Zhang Y."/>
            <person name="Fan W."/>
            <person name="Zhang X."/>
            <person name="Li Y."/>
            <person name="Wang W."/>
            <person name="Katze M.G."/>
            <person name="Su B."/>
            <person name="Nielsen R."/>
            <person name="Yang H."/>
            <person name="Wang J."/>
            <person name="Wang X."/>
            <person name="Wang J."/>
        </authorList>
    </citation>
    <scope>NUCLEOTIDE SEQUENCE [LARGE SCALE GENOMIC DNA]</scope>
    <source>
        <strain evidence="2">CR-5</strain>
    </source>
</reference>
<feature type="non-terminal residue" evidence="2">
    <location>
        <position position="140"/>
    </location>
</feature>
<dbReference type="Proteomes" id="UP000013456">
    <property type="component" value="Chromosome 10"/>
</dbReference>
<protein>
    <submittedName>
        <fullName evidence="2">Uncharacterized protein</fullName>
    </submittedName>
</protein>
<gene>
    <name evidence="2" type="ORF">EGK_03162</name>
</gene>
<name>G7N477_MACMU</name>
<sequence length="140" mass="14137">VQLILLQEILPPLCPGEHQCFSSGNSARLGEKESSIKEDPQPARFSDVSAARAGSSGSTLHRAPGPACTGDAAELGAAMPGLVSGPLGAALQPRGAGVQFGAATGPGSCSKRVAQRQMPDKTQPGTWPGVPTCPSGPRPE</sequence>
<dbReference type="EMBL" id="CM001262">
    <property type="protein sequence ID" value="EHH20331.1"/>
    <property type="molecule type" value="Genomic_DNA"/>
</dbReference>
<evidence type="ECO:0000256" key="1">
    <source>
        <dbReference type="SAM" id="MobiDB-lite"/>
    </source>
</evidence>
<feature type="compositionally biased region" description="Basic and acidic residues" evidence="1">
    <location>
        <begin position="31"/>
        <end position="41"/>
    </location>
</feature>
<feature type="region of interest" description="Disordered" evidence="1">
    <location>
        <begin position="101"/>
        <end position="140"/>
    </location>
</feature>
<feature type="non-terminal residue" evidence="2">
    <location>
        <position position="1"/>
    </location>
</feature>
<feature type="region of interest" description="Disordered" evidence="1">
    <location>
        <begin position="31"/>
        <end position="66"/>
    </location>
</feature>